<evidence type="ECO:0000313" key="3">
    <source>
        <dbReference type="Proteomes" id="UP000053815"/>
    </source>
</evidence>
<name>A0A0C9MIR2_9FUNG</name>
<dbReference type="InterPro" id="IPR001810">
    <property type="entry name" value="F-box_dom"/>
</dbReference>
<evidence type="ECO:0000259" key="1">
    <source>
        <dbReference type="PROSITE" id="PS50181"/>
    </source>
</evidence>
<dbReference type="Gene3D" id="1.20.1280.50">
    <property type="match status" value="1"/>
</dbReference>
<dbReference type="EMBL" id="DF836301">
    <property type="protein sequence ID" value="GAN01788.1"/>
    <property type="molecule type" value="Genomic_DNA"/>
</dbReference>
<keyword evidence="3" id="KW-1185">Reference proteome</keyword>
<dbReference type="SUPFAM" id="SSF81383">
    <property type="entry name" value="F-box domain"/>
    <property type="match status" value="1"/>
</dbReference>
<protein>
    <recommendedName>
        <fullName evidence="1">F-box domain-containing protein</fullName>
    </recommendedName>
</protein>
<gene>
    <name evidence="2" type="ORF">MAM1_0012c01223</name>
</gene>
<dbReference type="PROSITE" id="PS50181">
    <property type="entry name" value="FBOX"/>
    <property type="match status" value="1"/>
</dbReference>
<reference evidence="2" key="1">
    <citation type="submission" date="2014-09" db="EMBL/GenBank/DDBJ databases">
        <title>Draft genome sequence of an oleaginous Mucoromycotina fungus Mucor ambiguus NBRC6742.</title>
        <authorList>
            <person name="Takeda I."/>
            <person name="Yamane N."/>
            <person name="Morita T."/>
            <person name="Tamano K."/>
            <person name="Machida M."/>
            <person name="Baker S."/>
            <person name="Koike H."/>
        </authorList>
    </citation>
    <scope>NUCLEOTIDE SEQUENCE</scope>
    <source>
        <strain evidence="2">NBRC 6742</strain>
    </source>
</reference>
<dbReference type="AlphaFoldDB" id="A0A0C9MIR2"/>
<feature type="domain" description="F-box" evidence="1">
    <location>
        <begin position="2"/>
        <end position="47"/>
    </location>
</feature>
<dbReference type="InterPro" id="IPR036047">
    <property type="entry name" value="F-box-like_dom_sf"/>
</dbReference>
<dbReference type="Pfam" id="PF12937">
    <property type="entry name" value="F-box-like"/>
    <property type="match status" value="1"/>
</dbReference>
<evidence type="ECO:0000313" key="2">
    <source>
        <dbReference type="EMBL" id="GAN01788.1"/>
    </source>
</evidence>
<dbReference type="OrthoDB" id="2252583at2759"/>
<dbReference type="Proteomes" id="UP000053815">
    <property type="component" value="Unassembled WGS sequence"/>
</dbReference>
<organism evidence="2">
    <name type="scientific">Mucor ambiguus</name>
    <dbReference type="NCBI Taxonomy" id="91626"/>
    <lineage>
        <taxon>Eukaryota</taxon>
        <taxon>Fungi</taxon>
        <taxon>Fungi incertae sedis</taxon>
        <taxon>Mucoromycota</taxon>
        <taxon>Mucoromycotina</taxon>
        <taxon>Mucoromycetes</taxon>
        <taxon>Mucorales</taxon>
        <taxon>Mucorineae</taxon>
        <taxon>Mucoraceae</taxon>
        <taxon>Mucor</taxon>
    </lineage>
</organism>
<dbReference type="CDD" id="cd09917">
    <property type="entry name" value="F-box_SF"/>
    <property type="match status" value="1"/>
</dbReference>
<accession>A0A0C9MIR2</accession>
<sequence length="381" mass="44129">MGTTINSLPLEIVEIVCLHLWSTDLAQVSSVCHKWHQAVGFKLFRNVGFTTEKNLVQFIDFLGDNSFPYGSLAERIHFDIVRVFSTGRFVSHVQRLFYFCPNAQFISSNEVFSITILQSLSSLPTDTKLSCLMTIPIVDYNVYYSLCAKKFSQSLIELDLRNLVSDKNLVLSQEFPRLKRLTLGLTDKPFDLIDSIMMKSSHLEYLSFDLISSQFGTSFPATDVYPSLLELKMLSRVKEDFDYIALNTFLLRLVNLEKLTVSIFDMINNNQPPDQLYAFRDFIAWVNTVHDGKICIRNTRPENLLTYLKYICNTIPPHKEDWKTKIAFLRSSYYSDSVISYSTRTGYRERTFAVTLDNYFAKNFVCNYLNKLQIPFTVWVQ</sequence>
<proteinExistence type="predicted"/>